<dbReference type="InterPro" id="IPR001932">
    <property type="entry name" value="PPM-type_phosphatase-like_dom"/>
</dbReference>
<dbReference type="InterPro" id="IPR011009">
    <property type="entry name" value="Kinase-like_dom_sf"/>
</dbReference>
<feature type="transmembrane region" description="Helical" evidence="5">
    <location>
        <begin position="573"/>
        <end position="593"/>
    </location>
</feature>
<keyword evidence="3 8" id="KW-0418">Kinase</keyword>
<dbReference type="SUPFAM" id="SSF81606">
    <property type="entry name" value="PP2C-like"/>
    <property type="match status" value="1"/>
</dbReference>
<dbReference type="InterPro" id="IPR036457">
    <property type="entry name" value="PPM-type-like_dom_sf"/>
</dbReference>
<keyword evidence="2" id="KW-0547">Nucleotide-binding</keyword>
<keyword evidence="5" id="KW-0472">Membrane</keyword>
<sequence>MELVDRGRLPLGSAPKIMAGAYSCAGKKARNEDALGLRLPPRGLEATKGIAAVIADGVSAAEGGGEAARTAVTSFLSDYYSTPQTWGVDTAAQKVIGAINHWLLGRGRDYRDAGKGFVCTFTALVLKSRFGYLFHVGDARLYRLRGRVLERLTRDHCVGNRHSGGHFLTRALGLEANLELDFQRFALEEGDLFLLLTDGIHGSLCERQLCELSLDMQREAETQAQGYPPEGWLDALSQRLVAEAERAGSEDNLSCLALSVGPLPEQTPESLISQLSGLPFPPPLLPGQTLDGLKVLRIVHESRRSQLYQVRDSETGVQYAMKTPSLNFCDDAAYIERFLMESWIGARIKHPAVLEHVQPNRPKTALYHLSEWCDGITLADWVKAKRPGFEEKLTLLGRIEQGLRACHRKDMVHRDLKPDNVLVCPDGRVKLIDFGSVLVRGLSEIHSPIMPELPLGTAEYSAPELVLYGQATVKSDLFSLAALAFELFTGAMPFGGRLAQCNDARDYGALKYVSARSLSPALPSWVDGALERALSIEPGKRFADSHEFVLALSRPSADTSQEPLLIRREPALFYRRLCLAQFWLILLLLMLLVV</sequence>
<name>A0AAJ1F252_9GAMM</name>
<dbReference type="Proteomes" id="UP001297581">
    <property type="component" value="Unassembled WGS sequence"/>
</dbReference>
<keyword evidence="1" id="KW-0808">Transferase</keyword>
<dbReference type="AlphaFoldDB" id="A0AAJ1F252"/>
<dbReference type="CDD" id="cd14014">
    <property type="entry name" value="STKc_PknB_like"/>
    <property type="match status" value="1"/>
</dbReference>
<dbReference type="PROSITE" id="PS50011">
    <property type="entry name" value="PROTEIN_KINASE_DOM"/>
    <property type="match status" value="1"/>
</dbReference>
<evidence type="ECO:0000259" key="7">
    <source>
        <dbReference type="PROSITE" id="PS51746"/>
    </source>
</evidence>
<evidence type="ECO:0000313" key="8">
    <source>
        <dbReference type="EMBL" id="MCH4296193.1"/>
    </source>
</evidence>
<reference evidence="8 9" key="1">
    <citation type="submission" date="2022-02" db="EMBL/GenBank/DDBJ databases">
        <title>The genome sequence of Shewanella sp. 3B26.</title>
        <authorList>
            <person name="Du J."/>
        </authorList>
    </citation>
    <scope>NUCLEOTIDE SEQUENCE [LARGE SCALE GENOMIC DNA]</scope>
    <source>
        <strain evidence="8 9">3B26</strain>
    </source>
</reference>
<keyword evidence="4" id="KW-0067">ATP-binding</keyword>
<dbReference type="RefSeq" id="WP_240592264.1">
    <property type="nucleotide sequence ID" value="NZ_JAKUDL010000008.1"/>
</dbReference>
<dbReference type="PANTHER" id="PTHR43289:SF6">
    <property type="entry name" value="SERINE_THREONINE-PROTEIN KINASE NEKL-3"/>
    <property type="match status" value="1"/>
</dbReference>
<gene>
    <name evidence="8" type="ORF">MJ923_17930</name>
</gene>
<dbReference type="InterPro" id="IPR000719">
    <property type="entry name" value="Prot_kinase_dom"/>
</dbReference>
<keyword evidence="5" id="KW-1133">Transmembrane helix</keyword>
<dbReference type="InterPro" id="IPR008271">
    <property type="entry name" value="Ser/Thr_kinase_AS"/>
</dbReference>
<dbReference type="Pfam" id="PF00069">
    <property type="entry name" value="Pkinase"/>
    <property type="match status" value="1"/>
</dbReference>
<dbReference type="GO" id="GO:0005524">
    <property type="term" value="F:ATP binding"/>
    <property type="evidence" value="ECO:0007669"/>
    <property type="project" value="UniProtKB-KW"/>
</dbReference>
<evidence type="ECO:0000313" key="9">
    <source>
        <dbReference type="Proteomes" id="UP001297581"/>
    </source>
</evidence>
<dbReference type="GO" id="GO:0004674">
    <property type="term" value="F:protein serine/threonine kinase activity"/>
    <property type="evidence" value="ECO:0007669"/>
    <property type="project" value="TreeGrafter"/>
</dbReference>
<accession>A0AAJ1F252</accession>
<dbReference type="PANTHER" id="PTHR43289">
    <property type="entry name" value="MITOGEN-ACTIVATED PROTEIN KINASE KINASE KINASE 20-RELATED"/>
    <property type="match status" value="1"/>
</dbReference>
<keyword evidence="9" id="KW-1185">Reference proteome</keyword>
<keyword evidence="5" id="KW-0812">Transmembrane</keyword>
<protein>
    <submittedName>
        <fullName evidence="8">Bifunctional protein-serine/threonine kinase/phosphatase</fullName>
    </submittedName>
</protein>
<feature type="domain" description="PPM-type phosphatase" evidence="7">
    <location>
        <begin position="18"/>
        <end position="260"/>
    </location>
</feature>
<dbReference type="SMART" id="SM00332">
    <property type="entry name" value="PP2Cc"/>
    <property type="match status" value="1"/>
</dbReference>
<evidence type="ECO:0000256" key="3">
    <source>
        <dbReference type="ARBA" id="ARBA00022777"/>
    </source>
</evidence>
<evidence type="ECO:0000256" key="2">
    <source>
        <dbReference type="ARBA" id="ARBA00022741"/>
    </source>
</evidence>
<feature type="domain" description="Protein kinase" evidence="6">
    <location>
        <begin position="293"/>
        <end position="565"/>
    </location>
</feature>
<dbReference type="PROSITE" id="PS51746">
    <property type="entry name" value="PPM_2"/>
    <property type="match status" value="1"/>
</dbReference>
<evidence type="ECO:0000256" key="4">
    <source>
        <dbReference type="ARBA" id="ARBA00022840"/>
    </source>
</evidence>
<evidence type="ECO:0000256" key="1">
    <source>
        <dbReference type="ARBA" id="ARBA00022679"/>
    </source>
</evidence>
<dbReference type="CDD" id="cd00143">
    <property type="entry name" value="PP2Cc"/>
    <property type="match status" value="1"/>
</dbReference>
<proteinExistence type="predicted"/>
<dbReference type="PROSITE" id="PS00108">
    <property type="entry name" value="PROTEIN_KINASE_ST"/>
    <property type="match status" value="1"/>
</dbReference>
<comment type="caution">
    <text evidence="8">The sequence shown here is derived from an EMBL/GenBank/DDBJ whole genome shotgun (WGS) entry which is preliminary data.</text>
</comment>
<dbReference type="SMART" id="SM00220">
    <property type="entry name" value="S_TKc"/>
    <property type="match status" value="1"/>
</dbReference>
<evidence type="ECO:0000256" key="5">
    <source>
        <dbReference type="SAM" id="Phobius"/>
    </source>
</evidence>
<organism evidence="8 9">
    <name type="scientific">Shewanella zhuhaiensis</name>
    <dbReference type="NCBI Taxonomy" id="2919576"/>
    <lineage>
        <taxon>Bacteria</taxon>
        <taxon>Pseudomonadati</taxon>
        <taxon>Pseudomonadota</taxon>
        <taxon>Gammaproteobacteria</taxon>
        <taxon>Alteromonadales</taxon>
        <taxon>Shewanellaceae</taxon>
        <taxon>Shewanella</taxon>
    </lineage>
</organism>
<evidence type="ECO:0000259" key="6">
    <source>
        <dbReference type="PROSITE" id="PS50011"/>
    </source>
</evidence>
<dbReference type="SMART" id="SM00331">
    <property type="entry name" value="PP2C_SIG"/>
    <property type="match status" value="1"/>
</dbReference>
<dbReference type="Gene3D" id="3.60.40.10">
    <property type="entry name" value="PPM-type phosphatase domain"/>
    <property type="match status" value="1"/>
</dbReference>
<dbReference type="Gene3D" id="1.10.510.10">
    <property type="entry name" value="Transferase(Phosphotransferase) domain 1"/>
    <property type="match status" value="1"/>
</dbReference>
<dbReference type="Pfam" id="PF13672">
    <property type="entry name" value="PP2C_2"/>
    <property type="match status" value="1"/>
</dbReference>
<dbReference type="EMBL" id="JAKUDL010000008">
    <property type="protein sequence ID" value="MCH4296193.1"/>
    <property type="molecule type" value="Genomic_DNA"/>
</dbReference>
<dbReference type="SUPFAM" id="SSF56112">
    <property type="entry name" value="Protein kinase-like (PK-like)"/>
    <property type="match status" value="1"/>
</dbReference>